<proteinExistence type="predicted"/>
<organism evidence="10 11">
    <name type="scientific">Trichosporon asahii var. asahii (strain ATCC 90039 / CBS 2479 / JCM 2466 / KCTC 7840 / NBRC 103889/ NCYC 2677 / UAMH 7654)</name>
    <name type="common">Yeast</name>
    <dbReference type="NCBI Taxonomy" id="1186058"/>
    <lineage>
        <taxon>Eukaryota</taxon>
        <taxon>Fungi</taxon>
        <taxon>Dikarya</taxon>
        <taxon>Basidiomycota</taxon>
        <taxon>Agaricomycotina</taxon>
        <taxon>Tremellomycetes</taxon>
        <taxon>Trichosporonales</taxon>
        <taxon>Trichosporonaceae</taxon>
        <taxon>Trichosporon</taxon>
    </lineage>
</organism>
<dbReference type="RefSeq" id="XP_014180482.1">
    <property type="nucleotide sequence ID" value="XM_014325007.1"/>
</dbReference>
<dbReference type="Proteomes" id="UP000002748">
    <property type="component" value="Unassembled WGS sequence"/>
</dbReference>
<evidence type="ECO:0000256" key="3">
    <source>
        <dbReference type="ARBA" id="ARBA00022833"/>
    </source>
</evidence>
<dbReference type="InterPro" id="IPR001083">
    <property type="entry name" value="Cu_fist_DNA-bd_dom"/>
</dbReference>
<dbReference type="GO" id="GO:0005507">
    <property type="term" value="F:copper ion binding"/>
    <property type="evidence" value="ECO:0007669"/>
    <property type="project" value="InterPro"/>
</dbReference>
<feature type="region of interest" description="Disordered" evidence="8">
    <location>
        <begin position="1010"/>
        <end position="1048"/>
    </location>
</feature>
<feature type="compositionally biased region" description="Basic and acidic residues" evidence="8">
    <location>
        <begin position="588"/>
        <end position="600"/>
    </location>
</feature>
<dbReference type="GO" id="GO:0045944">
    <property type="term" value="P:positive regulation of transcription by RNA polymerase II"/>
    <property type="evidence" value="ECO:0007669"/>
    <property type="project" value="TreeGrafter"/>
</dbReference>
<dbReference type="PROSITE" id="PS50073">
    <property type="entry name" value="COPPER_FIST_2"/>
    <property type="match status" value="1"/>
</dbReference>
<feature type="compositionally biased region" description="Basic residues" evidence="8">
    <location>
        <begin position="261"/>
        <end position="273"/>
    </location>
</feature>
<feature type="compositionally biased region" description="Pro residues" evidence="8">
    <location>
        <begin position="1021"/>
        <end position="1033"/>
    </location>
</feature>
<dbReference type="PANTHER" id="PTHR28088">
    <property type="entry name" value="TRANSCRIPTIONAL ACTIVATOR HAA1-RELATED"/>
    <property type="match status" value="1"/>
</dbReference>
<evidence type="ECO:0000256" key="1">
    <source>
        <dbReference type="ARBA" id="ARBA00004123"/>
    </source>
</evidence>
<evidence type="ECO:0000256" key="4">
    <source>
        <dbReference type="ARBA" id="ARBA00023008"/>
    </source>
</evidence>
<feature type="region of interest" description="Disordered" evidence="8">
    <location>
        <begin position="747"/>
        <end position="807"/>
    </location>
</feature>
<dbReference type="AlphaFoldDB" id="J6EWA4"/>
<keyword evidence="2" id="KW-0479">Metal-binding</keyword>
<evidence type="ECO:0000256" key="7">
    <source>
        <dbReference type="ARBA" id="ARBA00023242"/>
    </source>
</evidence>
<feature type="region of interest" description="Disordered" evidence="8">
    <location>
        <begin position="220"/>
        <end position="315"/>
    </location>
</feature>
<keyword evidence="7" id="KW-0539">Nucleus</keyword>
<dbReference type="GeneID" id="25985513"/>
<gene>
    <name evidence="10" type="ORF">A1Q1_01999</name>
</gene>
<dbReference type="SMART" id="SM00412">
    <property type="entry name" value="Cu_FIST"/>
    <property type="match status" value="1"/>
</dbReference>
<dbReference type="KEGG" id="tasa:A1Q1_01999"/>
<feature type="region of interest" description="Disordered" evidence="8">
    <location>
        <begin position="550"/>
        <end position="719"/>
    </location>
</feature>
<dbReference type="InterPro" id="IPR051763">
    <property type="entry name" value="Copper_Homeo_Regul"/>
</dbReference>
<dbReference type="InterPro" id="IPR036395">
    <property type="entry name" value="Cu_fist_DNA-bd_dom_sf"/>
</dbReference>
<dbReference type="Gene3D" id="3.90.430.10">
    <property type="entry name" value="Copper fist DNA-binding domain"/>
    <property type="match status" value="1"/>
</dbReference>
<dbReference type="PRINTS" id="PR00617">
    <property type="entry name" value="COPPERFIST"/>
</dbReference>
<dbReference type="Pfam" id="PF00649">
    <property type="entry name" value="Copper-fist"/>
    <property type="match status" value="1"/>
</dbReference>
<dbReference type="GO" id="GO:0006879">
    <property type="term" value="P:intracellular iron ion homeostasis"/>
    <property type="evidence" value="ECO:0007669"/>
    <property type="project" value="TreeGrafter"/>
</dbReference>
<dbReference type="GO" id="GO:0000981">
    <property type="term" value="F:DNA-binding transcription factor activity, RNA polymerase II-specific"/>
    <property type="evidence" value="ECO:0007669"/>
    <property type="project" value="TreeGrafter"/>
</dbReference>
<feature type="compositionally biased region" description="Polar residues" evidence="8">
    <location>
        <begin position="896"/>
        <end position="907"/>
    </location>
</feature>
<dbReference type="GO" id="GO:0000978">
    <property type="term" value="F:RNA polymerase II cis-regulatory region sequence-specific DNA binding"/>
    <property type="evidence" value="ECO:0007669"/>
    <property type="project" value="TreeGrafter"/>
</dbReference>
<evidence type="ECO:0000256" key="2">
    <source>
        <dbReference type="ARBA" id="ARBA00022723"/>
    </source>
</evidence>
<dbReference type="OrthoDB" id="5600085at2759"/>
<name>J6EWA4_TRIAS</name>
<reference evidence="10 11" key="1">
    <citation type="journal article" date="2012" name="Eukaryot. Cell">
        <title>Draft genome sequence of CBS 2479, the standard type strain of Trichosporon asahii.</title>
        <authorList>
            <person name="Yang R.Y."/>
            <person name="Li H.T."/>
            <person name="Zhu H."/>
            <person name="Zhou G.P."/>
            <person name="Wang M."/>
            <person name="Wang L."/>
        </authorList>
    </citation>
    <scope>NUCLEOTIDE SEQUENCE [LARGE SCALE GENOMIC DNA]</scope>
    <source>
        <strain evidence="11">ATCC 90039 / CBS 2479 / JCM 2466 / KCTC 7840 / NCYC 2677 / UAMH 7654</strain>
    </source>
</reference>
<dbReference type="SUPFAM" id="SSF57879">
    <property type="entry name" value="Zinc domain conserved in yeast copper-regulated transcription factors"/>
    <property type="match status" value="1"/>
</dbReference>
<evidence type="ECO:0000313" key="10">
    <source>
        <dbReference type="EMBL" id="EJT48904.1"/>
    </source>
</evidence>
<evidence type="ECO:0000259" key="9">
    <source>
        <dbReference type="PROSITE" id="PS50073"/>
    </source>
</evidence>
<feature type="compositionally biased region" description="Low complexity" evidence="8">
    <location>
        <begin position="550"/>
        <end position="570"/>
    </location>
</feature>
<comment type="caution">
    <text evidence="10">The sequence shown here is derived from an EMBL/GenBank/DDBJ whole genome shotgun (WGS) entry which is preliminary data.</text>
</comment>
<keyword evidence="3" id="KW-0862">Zinc</keyword>
<feature type="compositionally biased region" description="Low complexity" evidence="8">
    <location>
        <begin position="293"/>
        <end position="304"/>
    </location>
</feature>
<accession>J6EWA4</accession>
<dbReference type="GO" id="GO:0006878">
    <property type="term" value="P:intracellular copper ion homeostasis"/>
    <property type="evidence" value="ECO:0007669"/>
    <property type="project" value="TreeGrafter"/>
</dbReference>
<dbReference type="GO" id="GO:0005634">
    <property type="term" value="C:nucleus"/>
    <property type="evidence" value="ECO:0007669"/>
    <property type="project" value="UniProtKB-SubCell"/>
</dbReference>
<dbReference type="FunFam" id="3.90.430.10:FF:000001">
    <property type="entry name" value="Copper fist DNA-binding protein"/>
    <property type="match status" value="1"/>
</dbReference>
<dbReference type="EMBL" id="ALBS01000185">
    <property type="protein sequence ID" value="EJT48904.1"/>
    <property type="molecule type" value="Genomic_DNA"/>
</dbReference>
<evidence type="ECO:0000313" key="11">
    <source>
        <dbReference type="Proteomes" id="UP000002748"/>
    </source>
</evidence>
<feature type="compositionally biased region" description="Low complexity" evidence="8">
    <location>
        <begin position="753"/>
        <end position="765"/>
    </location>
</feature>
<protein>
    <recommendedName>
        <fullName evidence="9">Copper-fist domain-containing protein</fullName>
    </recommendedName>
</protein>
<keyword evidence="4" id="KW-0186">Copper</keyword>
<dbReference type="VEuPathDB" id="FungiDB:A1Q1_01999"/>
<dbReference type="PANTHER" id="PTHR28088:SF5">
    <property type="entry name" value="TRANSCRIPTIONAL ACTIVATOR HAA1-RELATED"/>
    <property type="match status" value="1"/>
</dbReference>
<sequence length="1070" mass="111344">MVLINDKKFACATCIKGHRVSGCTHTDRPLFEVKKKGRPATQCQYCREKRKGGQSSGSVHTKCACGELKNQTPTTIMPGQAGPSGTAPKGSPPVPQKSQPPQQQAAKDTPGSTPNPEIVETRKGQPGSHATYPNGLRDVHEMAAAAEALTGLGGETNQAAERKLSSLLNPCNCQTTGRCRCCAPKRSGRDLLQEHARTKSPNGDSNQVTDSLIEMFKAKATTRSDGGSNSSGSTTPTSGFNRLVNLSMTSASLASPDNRHHPAHTSPHVHKVRLYSPYSNGSSSPRPGKQRSESISSQSSRGGVRPPPPRIRPLSDMNTFLGAVFKEDGSVASEIPRSALGLPGIASFDKAAMNGGVKVESMAMDTDQPVSFPTSEDVVIGACTCGDGCECANCATHGNRSSTSPPNGDHHHHDGCGSKCTSGFDCANHLSIPSGVTSIEHLIQIAAANVPPNPSRSTRRDLNPLDTGVLPSAAHMSEDAAQAFGIVQLRPLECCNGRCQCKPGECKCESDCCGCCESCNCGDDGDTVMGDSSAPSGGCCGSGATETVTSSVANSPSNASASSSFSHRIPSPAPGCHTNIRRTSSVSRAKEVAEGRRSSIGDRSGAAVQRSTSLGSKTAAKTPMALSQTLHPRPILPKPSSSGSCGKGGADRLAPPRSCSGGSRQPSPVHRGSFSSSQSSGCCSPATGPANLQTPNDVSPLPPAATSTDDALGDDPSGGMSVGVNEIANALAASDVDFMSYLNSLLPAANDGSDQQQQQQPQQHQSSDHESSHPTTSTEATGSSHMTSPTDITMFSHPSPRGSNMEQHSIGDIQSMIAGALAQQGMIPRPDTHGEQQVPDYGYLFNIQGGANQQQMQQPAPNAGDASNLYFNFNTGAAGPSHQANALGGMPVPQPSHASDPSSQNPQAYFKPDANIYYPNYGAGYPPNVQIMQPSQGGSHGQQLPQITQQSLASAVAAVAAGNQQQQQQQHQGMPANPDIIDLSKPLNPTDVDRILQALLNQQARQQAVGDAVAPGAVEPAPVPNVPVPPPLQHTPSSSSRQSVPDPAVSAPVVNEVFDVFSTDYLDRAW</sequence>
<evidence type="ECO:0000256" key="5">
    <source>
        <dbReference type="ARBA" id="ARBA00023015"/>
    </source>
</evidence>
<feature type="domain" description="Copper-fist" evidence="9">
    <location>
        <begin position="1"/>
        <end position="40"/>
    </location>
</feature>
<feature type="region of interest" description="Disordered" evidence="8">
    <location>
        <begin position="874"/>
        <end position="907"/>
    </location>
</feature>
<keyword evidence="6" id="KW-0804">Transcription</keyword>
<feature type="region of interest" description="Disordered" evidence="8">
    <location>
        <begin position="70"/>
        <end position="134"/>
    </location>
</feature>
<dbReference type="HOGENOM" id="CLU_288723_0_0_1"/>
<comment type="subcellular location">
    <subcellularLocation>
        <location evidence="1">Nucleus</location>
    </subcellularLocation>
</comment>
<feature type="compositionally biased region" description="Polar residues" evidence="8">
    <location>
        <begin position="244"/>
        <end position="255"/>
    </location>
</feature>
<evidence type="ECO:0000256" key="8">
    <source>
        <dbReference type="SAM" id="MobiDB-lite"/>
    </source>
</evidence>
<evidence type="ECO:0000256" key="6">
    <source>
        <dbReference type="ARBA" id="ARBA00023163"/>
    </source>
</evidence>
<keyword evidence="5" id="KW-0805">Transcription regulation</keyword>
<feature type="compositionally biased region" description="Low complexity" evidence="8">
    <location>
        <begin position="672"/>
        <end position="684"/>
    </location>
</feature>
<feature type="compositionally biased region" description="Polar residues" evidence="8">
    <location>
        <begin position="775"/>
        <end position="793"/>
    </location>
</feature>
<dbReference type="SMART" id="SM01090">
    <property type="entry name" value="Copper-fist"/>
    <property type="match status" value="1"/>
</dbReference>
<feature type="compositionally biased region" description="Low complexity" evidence="8">
    <location>
        <begin position="221"/>
        <end position="239"/>
    </location>
</feature>
<feature type="compositionally biased region" description="Low complexity" evidence="8">
    <location>
        <begin position="1010"/>
        <end position="1020"/>
    </location>
</feature>